<dbReference type="PANTHER" id="PTHR30572:SF18">
    <property type="entry name" value="ABC-TYPE MACROLIDE FAMILY EXPORT SYSTEM PERMEASE COMPONENT 2"/>
    <property type="match status" value="1"/>
</dbReference>
<evidence type="ECO:0000256" key="3">
    <source>
        <dbReference type="ARBA" id="ARBA00022692"/>
    </source>
</evidence>
<evidence type="ECO:0000259" key="7">
    <source>
        <dbReference type="Pfam" id="PF02687"/>
    </source>
</evidence>
<dbReference type="Proteomes" id="UP000198510">
    <property type="component" value="Unassembled WGS sequence"/>
</dbReference>
<feature type="transmembrane region" description="Helical" evidence="6">
    <location>
        <begin position="683"/>
        <end position="708"/>
    </location>
</feature>
<evidence type="ECO:0000256" key="2">
    <source>
        <dbReference type="ARBA" id="ARBA00022475"/>
    </source>
</evidence>
<evidence type="ECO:0000256" key="6">
    <source>
        <dbReference type="SAM" id="Phobius"/>
    </source>
</evidence>
<dbReference type="PROSITE" id="PS51257">
    <property type="entry name" value="PROKAR_LIPOPROTEIN"/>
    <property type="match status" value="1"/>
</dbReference>
<dbReference type="InterPro" id="IPR050250">
    <property type="entry name" value="Macrolide_Exporter_MacB"/>
</dbReference>
<keyword evidence="5 6" id="KW-0472">Membrane</keyword>
<feature type="transmembrane region" description="Helical" evidence="6">
    <location>
        <begin position="770"/>
        <end position="789"/>
    </location>
</feature>
<keyword evidence="2" id="KW-1003">Cell membrane</keyword>
<evidence type="ECO:0000259" key="8">
    <source>
        <dbReference type="Pfam" id="PF12704"/>
    </source>
</evidence>
<dbReference type="Pfam" id="PF02687">
    <property type="entry name" value="FtsX"/>
    <property type="match status" value="2"/>
</dbReference>
<dbReference type="InterPro" id="IPR003838">
    <property type="entry name" value="ABC3_permease_C"/>
</dbReference>
<keyword evidence="4 6" id="KW-1133">Transmembrane helix</keyword>
<feature type="transmembrane region" description="Helical" evidence="6">
    <location>
        <begin position="738"/>
        <end position="758"/>
    </location>
</feature>
<dbReference type="PANTHER" id="PTHR30572">
    <property type="entry name" value="MEMBRANE COMPONENT OF TRANSPORTER-RELATED"/>
    <property type="match status" value="1"/>
</dbReference>
<keyword evidence="3 6" id="KW-0812">Transmembrane</keyword>
<proteinExistence type="predicted"/>
<dbReference type="Pfam" id="PF12704">
    <property type="entry name" value="MacB_PCD"/>
    <property type="match status" value="2"/>
</dbReference>
<organism evidence="9 10">
    <name type="scientific">Catalinimonas alkaloidigena</name>
    <dbReference type="NCBI Taxonomy" id="1075417"/>
    <lineage>
        <taxon>Bacteria</taxon>
        <taxon>Pseudomonadati</taxon>
        <taxon>Bacteroidota</taxon>
        <taxon>Cytophagia</taxon>
        <taxon>Cytophagales</taxon>
        <taxon>Catalimonadaceae</taxon>
        <taxon>Catalinimonas</taxon>
    </lineage>
</organism>
<dbReference type="InterPro" id="IPR025857">
    <property type="entry name" value="MacB_PCD"/>
</dbReference>
<evidence type="ECO:0000256" key="5">
    <source>
        <dbReference type="ARBA" id="ARBA00023136"/>
    </source>
</evidence>
<feature type="transmembrane region" description="Helical" evidence="6">
    <location>
        <begin position="20"/>
        <end position="41"/>
    </location>
</feature>
<dbReference type="STRING" id="1075417.SAMN05421823_11651"/>
<protein>
    <submittedName>
        <fullName evidence="9">Duplicated orphan permease</fullName>
    </submittedName>
</protein>
<feature type="domain" description="ABC3 transporter permease C-terminal" evidence="7">
    <location>
        <begin position="686"/>
        <end position="799"/>
    </location>
</feature>
<feature type="transmembrane region" description="Helical" evidence="6">
    <location>
        <begin position="340"/>
        <end position="359"/>
    </location>
</feature>
<dbReference type="OrthoDB" id="5933722at2"/>
<name>A0A1G9UG01_9BACT</name>
<dbReference type="RefSeq" id="WP_089688280.1">
    <property type="nucleotide sequence ID" value="NZ_FNFO01000016.1"/>
</dbReference>
<evidence type="ECO:0000256" key="1">
    <source>
        <dbReference type="ARBA" id="ARBA00004651"/>
    </source>
</evidence>
<feature type="transmembrane region" description="Helical" evidence="6">
    <location>
        <begin position="380"/>
        <end position="406"/>
    </location>
</feature>
<feature type="domain" description="MacB-like periplasmic core" evidence="8">
    <location>
        <begin position="20"/>
        <end position="242"/>
    </location>
</feature>
<evidence type="ECO:0000256" key="4">
    <source>
        <dbReference type="ARBA" id="ARBA00022989"/>
    </source>
</evidence>
<comment type="subcellular location">
    <subcellularLocation>
        <location evidence="1">Cell membrane</location>
        <topology evidence="1">Multi-pass membrane protein</topology>
    </subcellularLocation>
</comment>
<dbReference type="GO" id="GO:0022857">
    <property type="term" value="F:transmembrane transporter activity"/>
    <property type="evidence" value="ECO:0007669"/>
    <property type="project" value="TreeGrafter"/>
</dbReference>
<dbReference type="EMBL" id="FNFO01000016">
    <property type="protein sequence ID" value="SDM58753.1"/>
    <property type="molecule type" value="Genomic_DNA"/>
</dbReference>
<keyword evidence="10" id="KW-1185">Reference proteome</keyword>
<feature type="transmembrane region" description="Helical" evidence="6">
    <location>
        <begin position="285"/>
        <end position="305"/>
    </location>
</feature>
<sequence>MFRNDLLIAFRHLRKQSLFTLLNVTGLAAGIACCLLVYLFVTHERSFDRQHPLPERTYRVVERTRTPNGEEMGATTPYPLAEALREEFPELQVAGIHAQGDDHQLTLADGQKFEENGVVFAEPQLLDILSFDLIRGEGKTALAYADGVILAESLAQKLFGNADPMGQTFRYDNEVDLTVRGLMRDPADNMHLPVRMLIAREALSEKVLGFPTDRWGLRMAGFVYVILPEGTHPAAYTDRLAAFGKKYLPPNNAERHTFALQPLLTIRSDETYAGSNVGPTVSTTYLWFFSMVGLLVLAVAAINFVNLATAQGVRRAREVGVRKAIGAERLQLIRQFLTETAVMTVLASLSGLLLAELMLPLVNGFLEQPLTERLITSPRLLGFLALLTLLLTVLSGLYPAFVLSGYRPTAVLKGQRGSVTPGGLWLRRSLVIAQFAVSVALLAGMFIVGRQLRYFQNRDLGFRRDLIINLPLPQQQVSTQLAERLRRVPGVQAVSLGVGTPVSEMQFTTNLTPDPATPNERISIDVKTVDAEYPAMFDLQLAAGRWLTLSDEMQMQDTIPADGSVVPMVVNEALVKTLGLTPEAALGHRYVIGLYDYQGEIVGVTKDFHLSSLHNRITPMVMLNFPPFYLSAMVQLAPDRVPETLAQVQDVWSGLYPEYVYSYQFLDDHLATLYQREERIGKLFRFFAGVALLIACLGLIGLVAHTVSQRTKEIGVRKVLGASIADIVILLNREFTFLVLGSLLIGIPVAWWGMHQWLSGFAYRIPLNPLWFLLAGLTALVVAWLTVSFQSVRAARSNPVHSLKNE</sequence>
<gene>
    <name evidence="9" type="ORF">SAMN05421823_11651</name>
</gene>
<feature type="domain" description="ABC3 transporter permease C-terminal" evidence="7">
    <location>
        <begin position="291"/>
        <end position="404"/>
    </location>
</feature>
<dbReference type="GO" id="GO:0005886">
    <property type="term" value="C:plasma membrane"/>
    <property type="evidence" value="ECO:0007669"/>
    <property type="project" value="UniProtKB-SubCell"/>
</dbReference>
<evidence type="ECO:0000313" key="9">
    <source>
        <dbReference type="EMBL" id="SDM58753.1"/>
    </source>
</evidence>
<accession>A0A1G9UG01</accession>
<evidence type="ECO:0000313" key="10">
    <source>
        <dbReference type="Proteomes" id="UP000198510"/>
    </source>
</evidence>
<reference evidence="9 10" key="1">
    <citation type="submission" date="2016-10" db="EMBL/GenBank/DDBJ databases">
        <authorList>
            <person name="de Groot N.N."/>
        </authorList>
    </citation>
    <scope>NUCLEOTIDE SEQUENCE [LARGE SCALE GENOMIC DNA]</scope>
    <source>
        <strain evidence="9 10">DSM 25186</strain>
    </source>
</reference>
<dbReference type="AlphaFoldDB" id="A0A1G9UG01"/>
<feature type="domain" description="MacB-like periplasmic core" evidence="8">
    <location>
        <begin position="436"/>
        <end position="646"/>
    </location>
</feature>
<feature type="transmembrane region" description="Helical" evidence="6">
    <location>
        <begin position="426"/>
        <end position="448"/>
    </location>
</feature>